<evidence type="ECO:0000313" key="2">
    <source>
        <dbReference type="EMBL" id="CAB4001578.1"/>
    </source>
</evidence>
<feature type="binding site" evidence="1">
    <location>
        <position position="172"/>
    </location>
    <ligand>
        <name>Zn(2+)</name>
        <dbReference type="ChEBI" id="CHEBI:29105"/>
    </ligand>
</feature>
<name>A0A7D9E8W9_PARCT</name>
<feature type="non-terminal residue" evidence="2">
    <location>
        <position position="1"/>
    </location>
</feature>
<dbReference type="SMART" id="SM01388">
    <property type="entry name" value="Mob1_phocein"/>
    <property type="match status" value="1"/>
</dbReference>
<dbReference type="AlphaFoldDB" id="A0A7D9E8W9"/>
<accession>A0A7D9E8W9</accession>
<feature type="non-terminal residue" evidence="2">
    <location>
        <position position="276"/>
    </location>
</feature>
<dbReference type="Pfam" id="PF03637">
    <property type="entry name" value="Mob1_phocein"/>
    <property type="match status" value="1"/>
</dbReference>
<keyword evidence="1" id="KW-0862">Zinc</keyword>
<keyword evidence="1" id="KW-0479">Metal-binding</keyword>
<proteinExistence type="predicted"/>
<dbReference type="Gene3D" id="1.20.140.30">
    <property type="entry name" value="MOB kinase activator"/>
    <property type="match status" value="1"/>
</dbReference>
<reference evidence="2" key="1">
    <citation type="submission" date="2020-04" db="EMBL/GenBank/DDBJ databases">
        <authorList>
            <person name="Alioto T."/>
            <person name="Alioto T."/>
            <person name="Gomez Garrido J."/>
        </authorList>
    </citation>
    <scope>NUCLEOTIDE SEQUENCE</scope>
    <source>
        <strain evidence="2">A484AB</strain>
    </source>
</reference>
<dbReference type="PANTHER" id="PTHR22599">
    <property type="entry name" value="MPS ONE BINDER KINASE ACTIVATOR-LIKE MOB"/>
    <property type="match status" value="1"/>
</dbReference>
<dbReference type="SUPFAM" id="SSF101152">
    <property type="entry name" value="Mob1/phocein"/>
    <property type="match status" value="1"/>
</dbReference>
<keyword evidence="3" id="KW-1185">Reference proteome</keyword>
<feature type="binding site" evidence="1">
    <location>
        <position position="88"/>
    </location>
    <ligand>
        <name>Zn(2+)</name>
        <dbReference type="ChEBI" id="CHEBI:29105"/>
    </ligand>
</feature>
<organism evidence="2 3">
    <name type="scientific">Paramuricea clavata</name>
    <name type="common">Red gorgonian</name>
    <name type="synonym">Violescent sea-whip</name>
    <dbReference type="NCBI Taxonomy" id="317549"/>
    <lineage>
        <taxon>Eukaryota</taxon>
        <taxon>Metazoa</taxon>
        <taxon>Cnidaria</taxon>
        <taxon>Anthozoa</taxon>
        <taxon>Octocorallia</taxon>
        <taxon>Malacalcyonacea</taxon>
        <taxon>Plexauridae</taxon>
        <taxon>Paramuricea</taxon>
    </lineage>
</organism>
<dbReference type="InterPro" id="IPR036703">
    <property type="entry name" value="MOB_kinase_act_sf"/>
</dbReference>
<dbReference type="OrthoDB" id="184876at2759"/>
<feature type="binding site" evidence="1">
    <location>
        <position position="93"/>
    </location>
    <ligand>
        <name>Zn(2+)</name>
        <dbReference type="ChEBI" id="CHEBI:29105"/>
    </ligand>
</feature>
<dbReference type="Proteomes" id="UP001152795">
    <property type="component" value="Unassembled WGS sequence"/>
</dbReference>
<evidence type="ECO:0000256" key="1">
    <source>
        <dbReference type="PIRSR" id="PIRSR605301-1"/>
    </source>
</evidence>
<dbReference type="EMBL" id="CACRXK020004124">
    <property type="protein sequence ID" value="CAB4001578.1"/>
    <property type="molecule type" value="Genomic_DNA"/>
</dbReference>
<sequence>AGVATSLRNNTLGTLFKEMYFSHDPISTIPGAQWDRPYIQQLIKSDFENISLILEPPEGQDLGVWKYEHLRQFCLQLNDLAVILQVDCFPDVCTQMTATEQWIFLCAAHKTPKECPALDYTRHTLDGAASLLNSNKYFPSRIICNLTANLNRYSTWSRNFYRLHYMHTYHFHKSICNPLVKYQFDHENIRCFKFSFTCRHELYAKYDHQSLDDKLHKLRLTCPTSHGTNSTKAMAYEEQTKTQNRQGHCILLLIEVLNPRCILARSLRIQLERNTM</sequence>
<feature type="binding site" evidence="1">
    <location>
        <position position="167"/>
    </location>
    <ligand>
        <name>Zn(2+)</name>
        <dbReference type="ChEBI" id="CHEBI:29105"/>
    </ligand>
</feature>
<protein>
    <submittedName>
        <fullName evidence="2">Uncharacterized protein</fullName>
    </submittedName>
</protein>
<comment type="caution">
    <text evidence="2">The sequence shown here is derived from an EMBL/GenBank/DDBJ whole genome shotgun (WGS) entry which is preliminary data.</text>
</comment>
<gene>
    <name evidence="2" type="ORF">PACLA_8A065091</name>
</gene>
<dbReference type="InterPro" id="IPR005301">
    <property type="entry name" value="MOB_kinase_act_fam"/>
</dbReference>
<evidence type="ECO:0000313" key="3">
    <source>
        <dbReference type="Proteomes" id="UP001152795"/>
    </source>
</evidence>